<dbReference type="CDD" id="cd12797">
    <property type="entry name" value="M23_peptidase"/>
    <property type="match status" value="1"/>
</dbReference>
<dbReference type="InterPro" id="IPR011055">
    <property type="entry name" value="Dup_hybrid_motif"/>
</dbReference>
<dbReference type="GO" id="GO:0004222">
    <property type="term" value="F:metalloendopeptidase activity"/>
    <property type="evidence" value="ECO:0007669"/>
    <property type="project" value="TreeGrafter"/>
</dbReference>
<keyword evidence="2" id="KW-0732">Signal</keyword>
<dbReference type="KEGG" id="lmb:C9I47_1939"/>
<dbReference type="EMBL" id="CP029843">
    <property type="protein sequence ID" value="AWV07627.1"/>
    <property type="molecule type" value="Genomic_DNA"/>
</dbReference>
<dbReference type="InterPro" id="IPR050570">
    <property type="entry name" value="Cell_wall_metabolism_enzyme"/>
</dbReference>
<dbReference type="OrthoDB" id="9815245at2"/>
<dbReference type="PANTHER" id="PTHR21666">
    <property type="entry name" value="PEPTIDASE-RELATED"/>
    <property type="match status" value="1"/>
</dbReference>
<reference evidence="5 7" key="2">
    <citation type="submission" date="2019-10" db="EMBL/GenBank/DDBJ databases">
        <title>Lysobacter alkalisoli sp. nov., isolated from saline-alkaline soil.</title>
        <authorList>
            <person name="Sun J.-Q."/>
        </authorList>
    </citation>
    <scope>NUCLEOTIDE SEQUENCE [LARGE SCALE GENOMIC DNA]</scope>
    <source>
        <strain evidence="5 7">KCTC 42381</strain>
    </source>
</reference>
<proteinExistence type="predicted"/>
<dbReference type="AlphaFoldDB" id="A0A2U9T8T1"/>
<evidence type="ECO:0000313" key="7">
    <source>
        <dbReference type="Proteomes" id="UP000320431"/>
    </source>
</evidence>
<dbReference type="InterPro" id="IPR016047">
    <property type="entry name" value="M23ase_b-sheet_dom"/>
</dbReference>
<feature type="region of interest" description="Disordered" evidence="1">
    <location>
        <begin position="27"/>
        <end position="55"/>
    </location>
</feature>
<dbReference type="Proteomes" id="UP000249447">
    <property type="component" value="Chromosome"/>
</dbReference>
<dbReference type="PANTHER" id="PTHR21666:SF285">
    <property type="entry name" value="M23 FAMILY METALLOPEPTIDASE"/>
    <property type="match status" value="1"/>
</dbReference>
<dbReference type="FunFam" id="2.70.70.10:FF:000019">
    <property type="entry name" value="M23 family peptidase"/>
    <property type="match status" value="1"/>
</dbReference>
<sequence length="304" mass="32333">MTGTSRSVGLGRISALLLLSACTGQPSGANAAPATQAERPPSLPPVARPHTRPTGVTFLPTSVPQGALVVGLTDPAARVEYDGRTLRVSPQGRFAFGIARDASGTAQVRITQANGQTLVQRVAITPRDWPIERVNGVPPKTVNPPRAIAERIAREQAEVTEARRRDDDRADFAQDFIWPVQGRISGRFGNQRVYNGTPKSPHSGMDIAAPNGTPVKAPAGGVVTYANPDMYLTGGTVLIDHGHGISSNFLHLSRLDVKVGDRVEQGQVIAAVGATGRATGPHLHWGMNWFTTRIDPLLLVEHGP</sequence>
<evidence type="ECO:0000313" key="5">
    <source>
        <dbReference type="EMBL" id="KAB8198801.1"/>
    </source>
</evidence>
<dbReference type="Pfam" id="PF01551">
    <property type="entry name" value="Peptidase_M23"/>
    <property type="match status" value="1"/>
</dbReference>
<protein>
    <submittedName>
        <fullName evidence="4">Peptidase M23</fullName>
    </submittedName>
    <submittedName>
        <fullName evidence="5">Peptidoglycan DD-metalloendopeptidase family protein</fullName>
    </submittedName>
</protein>
<dbReference type="EMBL" id="VICD02000003">
    <property type="protein sequence ID" value="KAB8198801.1"/>
    <property type="molecule type" value="Genomic_DNA"/>
</dbReference>
<evidence type="ECO:0000256" key="1">
    <source>
        <dbReference type="SAM" id="MobiDB-lite"/>
    </source>
</evidence>
<feature type="signal peptide" evidence="2">
    <location>
        <begin position="1"/>
        <end position="31"/>
    </location>
</feature>
<name>A0A2U9T8T1_9GAMM</name>
<dbReference type="Gene3D" id="2.70.70.10">
    <property type="entry name" value="Glucose Permease (Domain IIA)"/>
    <property type="match status" value="1"/>
</dbReference>
<feature type="domain" description="M23ase beta-sheet core" evidence="3">
    <location>
        <begin position="201"/>
        <end position="296"/>
    </location>
</feature>
<evidence type="ECO:0000256" key="2">
    <source>
        <dbReference type="SAM" id="SignalP"/>
    </source>
</evidence>
<dbReference type="Proteomes" id="UP000320431">
    <property type="component" value="Unassembled WGS sequence"/>
</dbReference>
<accession>A0A2U9T8T1</accession>
<evidence type="ECO:0000259" key="3">
    <source>
        <dbReference type="Pfam" id="PF01551"/>
    </source>
</evidence>
<evidence type="ECO:0000313" key="4">
    <source>
        <dbReference type="EMBL" id="AWV07627.1"/>
    </source>
</evidence>
<reference evidence="4 6" key="1">
    <citation type="submission" date="2018-05" db="EMBL/GenBank/DDBJ databases">
        <title>The complete genome of Lysobacter maris HZ9B, a marine bacterium antagonistic against terrestrial plant pathogens.</title>
        <authorList>
            <person name="Zhang X.-Q."/>
        </authorList>
    </citation>
    <scope>NUCLEOTIDE SEQUENCE [LARGE SCALE GENOMIC DNA]</scope>
    <source>
        <strain evidence="4 6">HZ9B</strain>
    </source>
</reference>
<keyword evidence="6" id="KW-1185">Reference proteome</keyword>
<gene>
    <name evidence="4" type="ORF">C9I47_1939</name>
    <name evidence="5" type="ORF">FKV24_000235</name>
</gene>
<evidence type="ECO:0000313" key="6">
    <source>
        <dbReference type="Proteomes" id="UP000249447"/>
    </source>
</evidence>
<organism evidence="4 6">
    <name type="scientific">Marilutibacter maris</name>
    <dbReference type="NCBI Taxonomy" id="1605891"/>
    <lineage>
        <taxon>Bacteria</taxon>
        <taxon>Pseudomonadati</taxon>
        <taxon>Pseudomonadota</taxon>
        <taxon>Gammaproteobacteria</taxon>
        <taxon>Lysobacterales</taxon>
        <taxon>Lysobacteraceae</taxon>
        <taxon>Marilutibacter</taxon>
    </lineage>
</organism>
<feature type="chain" id="PRO_5035661491" evidence="2">
    <location>
        <begin position="32"/>
        <end position="304"/>
    </location>
</feature>
<dbReference type="SUPFAM" id="SSF51261">
    <property type="entry name" value="Duplicated hybrid motif"/>
    <property type="match status" value="1"/>
</dbReference>